<sequence>MIVRDVDNIIGTEREVHSEGWVSRRLLLKSDRMGFSFHETIIPAGAELHMWYKNHLEAVYCVAGNGSIEDLATGEVHEIHDGVIYALDQHDRHILRGGTEDMRLICAFNPPVTGRETHDADGAYELVEDD</sequence>
<keyword evidence="5 8" id="KW-0456">Lyase</keyword>
<comment type="pathway">
    <text evidence="1 8">Amine and polyamine biosynthesis; ectoine biosynthesis; L-ectoine from L-aspartate 4-semialdehyde: step 3/3.</text>
</comment>
<dbReference type="InterPro" id="IPR011051">
    <property type="entry name" value="RmlC_Cupin_sf"/>
</dbReference>
<dbReference type="AlphaFoldDB" id="A0A845UVP7"/>
<evidence type="ECO:0000256" key="7">
    <source>
        <dbReference type="ARBA" id="ARBA00048714"/>
    </source>
</evidence>
<evidence type="ECO:0000256" key="4">
    <source>
        <dbReference type="ARBA" id="ARBA00019707"/>
    </source>
</evidence>
<evidence type="ECO:0000256" key="2">
    <source>
        <dbReference type="ARBA" id="ARBA00009637"/>
    </source>
</evidence>
<accession>A0A845UVP7</accession>
<dbReference type="GO" id="GO:0019491">
    <property type="term" value="P:ectoine biosynthetic process"/>
    <property type="evidence" value="ECO:0007669"/>
    <property type="project" value="UniProtKB-UniRule"/>
</dbReference>
<evidence type="ECO:0000256" key="5">
    <source>
        <dbReference type="ARBA" id="ARBA00023239"/>
    </source>
</evidence>
<evidence type="ECO:0000256" key="8">
    <source>
        <dbReference type="HAMAP-Rule" id="MF_01255"/>
    </source>
</evidence>
<dbReference type="SUPFAM" id="SSF51182">
    <property type="entry name" value="RmlC-like cupins"/>
    <property type="match status" value="1"/>
</dbReference>
<dbReference type="PANTHER" id="PTHR39289:SF1">
    <property type="entry name" value="L-ECTOINE SYNTHASE"/>
    <property type="match status" value="1"/>
</dbReference>
<dbReference type="PANTHER" id="PTHR39289">
    <property type="match status" value="1"/>
</dbReference>
<evidence type="ECO:0000256" key="1">
    <source>
        <dbReference type="ARBA" id="ARBA00005181"/>
    </source>
</evidence>
<comment type="function">
    <text evidence="8">Catalyzes the circularization of gamma-N-acetyl-alpha,gamma-diaminobutyric acid (ADABA) to ectoine (1,4,5,6-tetrahydro-2-methyl-4-pyrimidine carboxylic acid), which is an excellent osmoprotectant.</text>
</comment>
<evidence type="ECO:0000313" key="10">
    <source>
        <dbReference type="Proteomes" id="UP000484885"/>
    </source>
</evidence>
<dbReference type="Gene3D" id="2.60.120.10">
    <property type="entry name" value="Jelly Rolls"/>
    <property type="match status" value="1"/>
</dbReference>
<dbReference type="GO" id="GO:0033990">
    <property type="term" value="F:ectoine synthase activity"/>
    <property type="evidence" value="ECO:0007669"/>
    <property type="project" value="UniProtKB-EC"/>
</dbReference>
<dbReference type="NCBIfam" id="NF009806">
    <property type="entry name" value="PRK13290.1"/>
    <property type="match status" value="1"/>
</dbReference>
<dbReference type="RefSeq" id="WP_164211299.1">
    <property type="nucleotide sequence ID" value="NZ_JAAGSC010000041.1"/>
</dbReference>
<comment type="caution">
    <text evidence="9">The sequence shown here is derived from an EMBL/GenBank/DDBJ whole genome shotgun (WGS) entry which is preliminary data.</text>
</comment>
<dbReference type="UniPathway" id="UPA00067">
    <property type="reaction ID" value="UER00123"/>
</dbReference>
<comment type="similarity">
    <text evidence="2 8">Belongs to the ectoine synthase family.</text>
</comment>
<dbReference type="Pfam" id="PF06339">
    <property type="entry name" value="Ectoine_synth"/>
    <property type="match status" value="1"/>
</dbReference>
<reference evidence="9 10" key="1">
    <citation type="submission" date="2020-02" db="EMBL/GenBank/DDBJ databases">
        <authorList>
            <person name="Zhang X.-Y."/>
        </authorList>
    </citation>
    <scope>NUCLEOTIDE SEQUENCE [LARGE SCALE GENOMIC DNA]</scope>
    <source>
        <strain evidence="9 10">C33</strain>
    </source>
</reference>
<dbReference type="HAMAP" id="MF_01255">
    <property type="entry name" value="Ectoine_synth"/>
    <property type="match status" value="1"/>
</dbReference>
<dbReference type="EMBL" id="JAAGSC010000041">
    <property type="protein sequence ID" value="NDY95903.1"/>
    <property type="molecule type" value="Genomic_DNA"/>
</dbReference>
<organism evidence="9 10">
    <name type="scientific">Wenzhouxiangella limi</name>
    <dbReference type="NCBI Taxonomy" id="2707351"/>
    <lineage>
        <taxon>Bacteria</taxon>
        <taxon>Pseudomonadati</taxon>
        <taxon>Pseudomonadota</taxon>
        <taxon>Gammaproteobacteria</taxon>
        <taxon>Chromatiales</taxon>
        <taxon>Wenzhouxiangellaceae</taxon>
        <taxon>Wenzhouxiangella</taxon>
    </lineage>
</organism>
<evidence type="ECO:0000256" key="3">
    <source>
        <dbReference type="ARBA" id="ARBA00013192"/>
    </source>
</evidence>
<dbReference type="Proteomes" id="UP000484885">
    <property type="component" value="Unassembled WGS sequence"/>
</dbReference>
<name>A0A845UVP7_9GAMM</name>
<gene>
    <name evidence="8" type="primary">ectC</name>
    <name evidence="9" type="ORF">G3I74_09195</name>
</gene>
<dbReference type="CDD" id="cd06978">
    <property type="entry name" value="cupin_EctC"/>
    <property type="match status" value="1"/>
</dbReference>
<proteinExistence type="inferred from homology"/>
<protein>
    <recommendedName>
        <fullName evidence="4 8">L-ectoine synthase</fullName>
        <ecNumber evidence="3 8">4.2.1.108</ecNumber>
    </recommendedName>
    <alternativeName>
        <fullName evidence="6 8">N-acetyldiaminobutyrate dehydratase</fullName>
    </alternativeName>
</protein>
<comment type="catalytic activity">
    <reaction evidence="7 8">
        <text>(2S)-4-acetamido-2-aminobutanoate = L-ectoine + H2O</text>
        <dbReference type="Rhea" id="RHEA:17281"/>
        <dbReference type="ChEBI" id="CHEBI:15377"/>
        <dbReference type="ChEBI" id="CHEBI:58515"/>
        <dbReference type="ChEBI" id="CHEBI:58929"/>
        <dbReference type="EC" id="4.2.1.108"/>
    </reaction>
</comment>
<evidence type="ECO:0000256" key="6">
    <source>
        <dbReference type="ARBA" id="ARBA00033271"/>
    </source>
</evidence>
<evidence type="ECO:0000313" key="9">
    <source>
        <dbReference type="EMBL" id="NDY95903.1"/>
    </source>
</evidence>
<dbReference type="InterPro" id="IPR014710">
    <property type="entry name" value="RmlC-like_jellyroll"/>
</dbReference>
<dbReference type="InterPro" id="IPR010462">
    <property type="entry name" value="Ectoine_synth"/>
</dbReference>
<dbReference type="EC" id="4.2.1.108" evidence="3 8"/>
<keyword evidence="10" id="KW-1185">Reference proteome</keyword>